<dbReference type="AlphaFoldDB" id="A0AA38U0B8"/>
<accession>A0AA38U0B8</accession>
<reference evidence="2" key="1">
    <citation type="submission" date="2023-03" db="EMBL/GenBank/DDBJ databases">
        <title>Chromosome-scale reference genome and RAD-based genetic map of yellow starthistle (Centaurea solstitialis) reveal putative structural variation and QTLs associated with invader traits.</title>
        <authorList>
            <person name="Reatini B."/>
            <person name="Cang F.A."/>
            <person name="Jiang Q."/>
            <person name="Mckibben M.T.W."/>
            <person name="Barker M.S."/>
            <person name="Rieseberg L.H."/>
            <person name="Dlugosch K.M."/>
        </authorList>
    </citation>
    <scope>NUCLEOTIDE SEQUENCE</scope>
    <source>
        <strain evidence="2">CAN-66</strain>
        <tissue evidence="2">Leaf</tissue>
    </source>
</reference>
<dbReference type="PANTHER" id="PTHR31917:SF58">
    <property type="entry name" value="AGENET AND BROMO-ADJACENT HOMOLOGY (BAH) DOMAIN-CONTAINING PROTEIN"/>
    <property type="match status" value="1"/>
</dbReference>
<evidence type="ECO:0000313" key="2">
    <source>
        <dbReference type="EMBL" id="KAJ9563701.1"/>
    </source>
</evidence>
<dbReference type="PANTHER" id="PTHR31917">
    <property type="entry name" value="AGENET DOMAIN-CONTAINING PROTEIN-RELATED"/>
    <property type="match status" value="1"/>
</dbReference>
<protein>
    <recommendedName>
        <fullName evidence="1">BAH domain-containing protein</fullName>
    </recommendedName>
</protein>
<dbReference type="InterPro" id="IPR014002">
    <property type="entry name" value="Agenet_dom_plant"/>
</dbReference>
<organism evidence="2 3">
    <name type="scientific">Centaurea solstitialis</name>
    <name type="common">yellow star-thistle</name>
    <dbReference type="NCBI Taxonomy" id="347529"/>
    <lineage>
        <taxon>Eukaryota</taxon>
        <taxon>Viridiplantae</taxon>
        <taxon>Streptophyta</taxon>
        <taxon>Embryophyta</taxon>
        <taxon>Tracheophyta</taxon>
        <taxon>Spermatophyta</taxon>
        <taxon>Magnoliopsida</taxon>
        <taxon>eudicotyledons</taxon>
        <taxon>Gunneridae</taxon>
        <taxon>Pentapetalae</taxon>
        <taxon>asterids</taxon>
        <taxon>campanulids</taxon>
        <taxon>Asterales</taxon>
        <taxon>Asteraceae</taxon>
        <taxon>Carduoideae</taxon>
        <taxon>Cardueae</taxon>
        <taxon>Centaureinae</taxon>
        <taxon>Centaurea</taxon>
    </lineage>
</organism>
<proteinExistence type="predicted"/>
<dbReference type="SMART" id="SM00439">
    <property type="entry name" value="BAH"/>
    <property type="match status" value="1"/>
</dbReference>
<comment type="caution">
    <text evidence="2">The sequence shown here is derived from an EMBL/GenBank/DDBJ whole genome shotgun (WGS) entry which is preliminary data.</text>
</comment>
<dbReference type="Pfam" id="PF05641">
    <property type="entry name" value="Agenet"/>
    <property type="match status" value="1"/>
</dbReference>
<name>A0AA38U0B8_9ASTR</name>
<dbReference type="Pfam" id="PF01426">
    <property type="entry name" value="BAH"/>
    <property type="match status" value="1"/>
</dbReference>
<dbReference type="GO" id="GO:0003682">
    <property type="term" value="F:chromatin binding"/>
    <property type="evidence" value="ECO:0007669"/>
    <property type="project" value="InterPro"/>
</dbReference>
<keyword evidence="3" id="KW-1185">Reference proteome</keyword>
<dbReference type="Gene3D" id="2.30.30.490">
    <property type="match status" value="1"/>
</dbReference>
<dbReference type="InterPro" id="IPR043151">
    <property type="entry name" value="BAH_sf"/>
</dbReference>
<dbReference type="CDD" id="cd20405">
    <property type="entry name" value="Tudor_Agenet_AtDUF_rpt1_3"/>
    <property type="match status" value="1"/>
</dbReference>
<sequence length="661" mass="75498">MERSMAFVKWEEVFSTNNRGRREVRYHLKRRDGTSVLAVVGKEKKTKTNSGDNNNNNKSYRYAIRDKSLFGLSSSKLRSRREVIDWLTSLVNDGSFSRPPKPVGCFQGAGDPLRVNLGTIADVHLHKINQHTTEFLWMGSAWICRKKRKHYEAYSRNGVRISVHEFVYVLAEEGKRLVAHLDDLYEDSRGNKMAVVRWFHKVDEVGLDLPHSYNDKEIFFSLCLQDLSIKCIDGLATVLSPQHYENFLKVDAHTKLEPFVCRNQFDNEVVKPFDITQVKGYWKQSIHRFMALTTSNGCPKVQSTDATKLGSSDPDAVGIRPRKKLRRLVDTDMKVMQPSLREAGVSPPCDGGFNLKKRTLAEYASMQKHQYTIGSGIEVLSQDSGIRGIWFRAVVIKKHKDKFKVRYQDIKDAGDESLNLEEWILSSRVATPDHLGIRHCGRMTIRPSRLCKISDVSFVDVGCIVDAWLHDGWWEGIVIHKESDDKIHVYFPGEKRRSILGCKDLRYSEEWLGDRWKQMESRPDLLGLIPCANETNSQTTKSHDNVSGLTGAVHDKELSSGPKDESLENKVVGRDFEVVGHEDFLSHLNWKWSTKKRHGRNLPHRLQRDASKANDLVAVETRKCDRLPVVKVNRVKCKFTCESSLFRASVASPLTSVAMSR</sequence>
<dbReference type="EMBL" id="JARYMX010000002">
    <property type="protein sequence ID" value="KAJ9563701.1"/>
    <property type="molecule type" value="Genomic_DNA"/>
</dbReference>
<evidence type="ECO:0000313" key="3">
    <source>
        <dbReference type="Proteomes" id="UP001172457"/>
    </source>
</evidence>
<dbReference type="InterPro" id="IPR001025">
    <property type="entry name" value="BAH_dom"/>
</dbReference>
<feature type="domain" description="BAH" evidence="1">
    <location>
        <begin position="159"/>
        <end position="276"/>
    </location>
</feature>
<dbReference type="PROSITE" id="PS51038">
    <property type="entry name" value="BAH"/>
    <property type="match status" value="1"/>
</dbReference>
<dbReference type="SMART" id="SM00743">
    <property type="entry name" value="Agenet"/>
    <property type="match status" value="2"/>
</dbReference>
<gene>
    <name evidence="2" type="ORF">OSB04_008861</name>
</gene>
<dbReference type="Proteomes" id="UP001172457">
    <property type="component" value="Chromosome 2"/>
</dbReference>
<dbReference type="InterPro" id="IPR008395">
    <property type="entry name" value="Agenet-like_dom"/>
</dbReference>
<evidence type="ECO:0000259" key="1">
    <source>
        <dbReference type="PROSITE" id="PS51038"/>
    </source>
</evidence>